<dbReference type="InterPro" id="IPR019734">
    <property type="entry name" value="TPR_rpt"/>
</dbReference>
<dbReference type="GO" id="GO:0005829">
    <property type="term" value="C:cytosol"/>
    <property type="evidence" value="ECO:0007669"/>
    <property type="project" value="UniProtKB-SubCell"/>
</dbReference>
<keyword evidence="5 7" id="KW-0802">TPR repeat</keyword>
<dbReference type="InterPro" id="IPR025697">
    <property type="entry name" value="CLU_dom"/>
</dbReference>
<feature type="compositionally biased region" description="Basic and acidic residues" evidence="8">
    <location>
        <begin position="1592"/>
        <end position="1608"/>
    </location>
</feature>
<feature type="repeat" description="TPR" evidence="7">
    <location>
        <begin position="948"/>
        <end position="981"/>
    </location>
</feature>
<feature type="region of interest" description="Disordered" evidence="8">
    <location>
        <begin position="132"/>
        <end position="176"/>
    </location>
</feature>
<dbReference type="SMART" id="SM00028">
    <property type="entry name" value="TPR"/>
    <property type="match status" value="3"/>
</dbReference>
<dbReference type="SUPFAM" id="SSF48452">
    <property type="entry name" value="TPR-like"/>
    <property type="match status" value="2"/>
</dbReference>
<evidence type="ECO:0000259" key="9">
    <source>
        <dbReference type="PROSITE" id="PS51823"/>
    </source>
</evidence>
<evidence type="ECO:0000256" key="5">
    <source>
        <dbReference type="ARBA" id="ARBA00022803"/>
    </source>
</evidence>
<evidence type="ECO:0000256" key="8">
    <source>
        <dbReference type="SAM" id="MobiDB-lite"/>
    </source>
</evidence>
<dbReference type="GO" id="GO:0005634">
    <property type="term" value="C:nucleus"/>
    <property type="evidence" value="ECO:0007669"/>
    <property type="project" value="UniProtKB-SubCell"/>
</dbReference>
<dbReference type="InterPro" id="IPR033646">
    <property type="entry name" value="CLU-central"/>
</dbReference>
<dbReference type="Gene3D" id="1.25.40.10">
    <property type="entry name" value="Tetratricopeptide repeat domain"/>
    <property type="match status" value="1"/>
</dbReference>
<evidence type="ECO:0000256" key="3">
    <source>
        <dbReference type="ARBA" id="ARBA00022490"/>
    </source>
</evidence>
<evidence type="ECO:0000256" key="4">
    <source>
        <dbReference type="ARBA" id="ARBA00022737"/>
    </source>
</evidence>
<dbReference type="EMBL" id="JBBNAE010000004">
    <property type="protein sequence ID" value="KAK9130591.1"/>
    <property type="molecule type" value="Genomic_DNA"/>
</dbReference>
<feature type="compositionally biased region" description="Polar residues" evidence="8">
    <location>
        <begin position="163"/>
        <end position="176"/>
    </location>
</feature>
<evidence type="ECO:0000256" key="1">
    <source>
        <dbReference type="ARBA" id="ARBA00004123"/>
    </source>
</evidence>
<dbReference type="InterPro" id="IPR027523">
    <property type="entry name" value="CLU_prot"/>
</dbReference>
<feature type="region of interest" description="Disordered" evidence="8">
    <location>
        <begin position="1294"/>
        <end position="1315"/>
    </location>
</feature>
<organism evidence="10 11">
    <name type="scientific">Stephania japonica</name>
    <dbReference type="NCBI Taxonomy" id="461633"/>
    <lineage>
        <taxon>Eukaryota</taxon>
        <taxon>Viridiplantae</taxon>
        <taxon>Streptophyta</taxon>
        <taxon>Embryophyta</taxon>
        <taxon>Tracheophyta</taxon>
        <taxon>Spermatophyta</taxon>
        <taxon>Magnoliopsida</taxon>
        <taxon>Ranunculales</taxon>
        <taxon>Menispermaceae</taxon>
        <taxon>Menispermoideae</taxon>
        <taxon>Cissampelideae</taxon>
        <taxon>Stephania</taxon>
    </lineage>
</organism>
<evidence type="ECO:0000313" key="10">
    <source>
        <dbReference type="EMBL" id="KAK9130591.1"/>
    </source>
</evidence>
<feature type="domain" description="Clu" evidence="9">
    <location>
        <begin position="333"/>
        <end position="622"/>
    </location>
</feature>
<sequence length="1739" mass="192309">MAPKSGRGKGSKGNKGHEKKKKEEKVVPSAIDITVVTPYESQIILKGISTDKILDVRKLLAANVETCHLTNYSLSHEVRGPRLSDKIEVVSLKPCLLKMVEEDYREEGEGVAQVRRLLDIVACTTCFTKQRDGKAETKPKKPKNLQSLINNNSSNSNTINSSVPSQSFSNAESQAGPSISASETHISAVSDKFDMVSIHPNPKLSNFYDFFSFSHLTPPILFLKRVEANDGEERSEGDHFELKVKICNGKVVHVVASVKGFYTKGKQMVQSHSLVDLLQQLSQAFSNAYESLMKAFVEHNKFGNLPYGFRANSWLVFPSITDSPSKFPSLPTEDETWGGNGGGQGRNGEFDHRPWAKEFSLLAKLPCKTEEERLVRDRKAFLLHNLFVDVSVFRAVSAIQKVMESNAKSNDSLTSSQSSILYQEHLGDLYITVKQDIADANVKSQDKIDGGQAPGVSFAEVAHKNLLKGLTADENVVVHDTSSLGIAVIRHCGFTATVKVLSHSRKANCSKKDIEVDCCSEQDIDVDQLDGGANSLNLNSLRVLLHKSRDNESSVEDQSSINGVDDIEGGYTGRTVVRRIVEDSLARLVEEPMVAEKSIRWELGSCLVQHLQKPETSRNNISKESGVENKAEPAVKGLGSQLKLLKKRERGTGTISSEASKETADSKIDTCGKSADWNAESELKKMITEEEYLRLEETKTGLHQKSLIELIETAHKYYDEVALPKLVADFGSLELSPVDGRTITDFMHIRGLQMRSLGRVVELAEKLPHIQSLCIHEMVTRAFKHVIKAVVASTENIHNLPGAIASTLNFLLGSCTKDVPNSTLHDDHLLKLIWMETFVSKRFGFRLNGVFQHLRKFAILRGLCQKIGLELVPRDYEMDELNPFKSSDILSMVPVCKHVSCSSADGRNLLESSKTALDKGKLEDAVNYGTKALLKMIAVCGPYHRMTASAYSLLAVVLYHTGDFNQATIYQQKALDINERELGLDHPDTMKSYGDLSVFYYRLQHIELALKYVNRALYLLHFTCGLSHPNTAATYINVAMMEEGMGNVHVALRYLHEALKCNQRLLGVDHIQTAASYHAIAIALSLMEAYSLSVQHEQTTLQILQAKLGPEDLRTQDAAAWLEYFESKALEQQEAARTGTPKPDASIARKGHLSVSDLLDYINPDQNSKMKEVAKKQRRGKIVNRTCEEQPVEVNDIHIVAHSSSDSTLDEDNKKDQEPGVIHVEQVIEDEKDKLSVQELPSTNEEAEPSDEGWQEANIKGRSANSAGRRYGRRPVTITKLNTESLSTEFIDASYPRKPASPAPKTPKPTSMTASPTYKYSKATNARAGNDLNKLQVKSPTLKSIPIPAASAAVPSKSLSYKEVALAPPGTVLIKPIPDKQCEMNPESASVAHVIPSDDSKDALMKNVLTELGRAEGESLKETNEIENEAERIDLEQHEVLSPTTDSGKDRESNGSRLSAAAQPFNPSALCLMNQLFNSIAFTGALYEARTNPGMTVNPVGGPLPSIATRVTRGPRSPLYQRAGHAFHLKRVAPNYQNQIKDKSGSGPSSMMNPHAPEFVPRNVWQLRPLVSSEANHQSGASVEKSEEGDEFEGKNKCEDENKLDKKGGNVVTKKRKKNSSDESQKQKSELARQILLNLIVKSVKKNIDASNRDAMRDRNAAELEHSSDPVEKDGAIIRIDYGNQSSEHEQYKKMDANNGKNEDGEGFTVVARRRRNRHQFTNAVTGLYSQQSILASVR</sequence>
<dbReference type="PROSITE" id="PS50005">
    <property type="entry name" value="TPR"/>
    <property type="match status" value="1"/>
</dbReference>
<dbReference type="CDD" id="cd15466">
    <property type="entry name" value="CLU-central"/>
    <property type="match status" value="1"/>
</dbReference>
<dbReference type="FunFam" id="1.25.40.10:FF:000024">
    <property type="entry name" value="Tetratricopeptide repeat (TPR)-like superfamily protein"/>
    <property type="match status" value="1"/>
</dbReference>
<protein>
    <recommendedName>
        <fullName evidence="9">Clu domain-containing protein</fullName>
    </recommendedName>
</protein>
<evidence type="ECO:0000256" key="6">
    <source>
        <dbReference type="ARBA" id="ARBA00023242"/>
    </source>
</evidence>
<dbReference type="PROSITE" id="PS51823">
    <property type="entry name" value="CLU"/>
    <property type="match status" value="1"/>
</dbReference>
<dbReference type="InterPro" id="IPR011990">
    <property type="entry name" value="TPR-like_helical_dom_sf"/>
</dbReference>
<feature type="compositionally biased region" description="Basic residues" evidence="8">
    <location>
        <begin position="1"/>
        <end position="20"/>
    </location>
</feature>
<dbReference type="GO" id="GO:0019750">
    <property type="term" value="P:chloroplast localization"/>
    <property type="evidence" value="ECO:0007669"/>
    <property type="project" value="UniProtKB-ARBA"/>
</dbReference>
<feature type="region of interest" description="Disordered" evidence="8">
    <location>
        <begin position="1238"/>
        <end position="1270"/>
    </location>
</feature>
<feature type="region of interest" description="Disordered" evidence="8">
    <location>
        <begin position="1430"/>
        <end position="1459"/>
    </location>
</feature>
<feature type="region of interest" description="Disordered" evidence="8">
    <location>
        <begin position="1"/>
        <end position="25"/>
    </location>
</feature>
<comment type="subcellular location">
    <subcellularLocation>
        <location evidence="2">Cytoplasm</location>
        <location evidence="2">Cytosol</location>
    </subcellularLocation>
    <subcellularLocation>
        <location evidence="1">Nucleus</location>
    </subcellularLocation>
</comment>
<keyword evidence="6" id="KW-0539">Nucleus</keyword>
<feature type="compositionally biased region" description="Low complexity" evidence="8">
    <location>
        <begin position="144"/>
        <end position="162"/>
    </location>
</feature>
<gene>
    <name evidence="10" type="ORF">Sjap_011078</name>
</gene>
<reference evidence="10 11" key="1">
    <citation type="submission" date="2024-01" db="EMBL/GenBank/DDBJ databases">
        <title>Genome assemblies of Stephania.</title>
        <authorList>
            <person name="Yang L."/>
        </authorList>
    </citation>
    <scope>NUCLEOTIDE SEQUENCE [LARGE SCALE GENOMIC DNA]</scope>
    <source>
        <strain evidence="10">QJT</strain>
        <tissue evidence="10">Leaf</tissue>
    </source>
</reference>
<dbReference type="Pfam" id="PF12807">
    <property type="entry name" value="eIF3_p135"/>
    <property type="match status" value="1"/>
</dbReference>
<proteinExistence type="predicted"/>
<dbReference type="Pfam" id="PF13424">
    <property type="entry name" value="TPR_12"/>
    <property type="match status" value="2"/>
</dbReference>
<feature type="region of interest" description="Disordered" evidence="8">
    <location>
        <begin position="1573"/>
        <end position="1629"/>
    </location>
</feature>
<keyword evidence="3" id="KW-0963">Cytoplasm</keyword>
<feature type="compositionally biased region" description="Acidic residues" evidence="8">
    <location>
        <begin position="1245"/>
        <end position="1254"/>
    </location>
</feature>
<dbReference type="Proteomes" id="UP001417504">
    <property type="component" value="Unassembled WGS sequence"/>
</dbReference>
<keyword evidence="4" id="KW-0677">Repeat</keyword>
<feature type="region of interest" description="Disordered" evidence="8">
    <location>
        <begin position="328"/>
        <end position="349"/>
    </location>
</feature>
<name>A0AAP0JCN6_9MAGN</name>
<accession>A0AAP0JCN6</accession>
<dbReference type="PANTHER" id="PTHR12601">
    <property type="entry name" value="EUKARYOTIC TRANSLATION INITIATION FACTOR 3 SUBUNIT EIF-3"/>
    <property type="match status" value="1"/>
</dbReference>
<evidence type="ECO:0000256" key="7">
    <source>
        <dbReference type="PROSITE-ProRule" id="PRU00339"/>
    </source>
</evidence>
<evidence type="ECO:0000256" key="2">
    <source>
        <dbReference type="ARBA" id="ARBA00004514"/>
    </source>
</evidence>
<feature type="compositionally biased region" description="Basic and acidic residues" evidence="8">
    <location>
        <begin position="1430"/>
        <end position="1439"/>
    </location>
</feature>
<feature type="compositionally biased region" description="Basic and acidic residues" evidence="8">
    <location>
        <begin position="1619"/>
        <end position="1629"/>
    </location>
</feature>
<dbReference type="GO" id="GO:0003729">
    <property type="term" value="F:mRNA binding"/>
    <property type="evidence" value="ECO:0007669"/>
    <property type="project" value="UniProtKB-ARBA"/>
</dbReference>
<keyword evidence="11" id="KW-1185">Reference proteome</keyword>
<comment type="caution">
    <text evidence="10">The sequence shown here is derived from an EMBL/GenBank/DDBJ whole genome shotgun (WGS) entry which is preliminary data.</text>
</comment>
<feature type="region of interest" description="Disordered" evidence="8">
    <location>
        <begin position="1535"/>
        <end position="1557"/>
    </location>
</feature>
<evidence type="ECO:0000313" key="11">
    <source>
        <dbReference type="Proteomes" id="UP001417504"/>
    </source>
</evidence>
<dbReference type="PANTHER" id="PTHR12601:SF45">
    <property type="entry name" value="PROTEIN REDUCED CHLOROPLAST COVERAGE 3"/>
    <property type="match status" value="1"/>
</dbReference>